<evidence type="ECO:0000259" key="1">
    <source>
        <dbReference type="Pfam" id="PF10881"/>
    </source>
</evidence>
<organism evidence="2">
    <name type="scientific">Siphoviridae sp. cttFh17</name>
    <dbReference type="NCBI Taxonomy" id="2826491"/>
    <lineage>
        <taxon>Viruses</taxon>
        <taxon>Duplodnaviria</taxon>
        <taxon>Heunggongvirae</taxon>
        <taxon>Uroviricota</taxon>
        <taxon>Caudoviricetes</taxon>
    </lineage>
</organism>
<protein>
    <submittedName>
        <fullName evidence="2">Restriction enzyme</fullName>
    </submittedName>
</protein>
<accession>A0A8S5NHX3</accession>
<name>A0A8S5NHX3_9CAUD</name>
<sequence>MKFIDLTNQKFGKLTAISINKRTNGKIYWNCKCDCGNEVIVEGRRLRDLRKTNCGKCVKKPLPPNFTDLTGRRFGVTTVLKRVPKPEHLKKEGVYWLCKCDCGNEHIVPTCNLTSGHTQNCGCVRRKQTSERCLIDLTGHKYGRLTVLGQAEHYISPNGFQNTQWECLCECGNKTVVSQANLRNGSTQSCGCLFREKASERFFEDLSGQRFGKLTVIDRAENLPHPNGGYSVQWNCLCDCGTKVIVTSGNLKSGHTISCGCVSSKNEMKIAKILQKLKYEYVPQMNFSDCVDVGLLKFDFGVKKDGKLLCLIEYDGEQHYMPIKFCHMSDEEVQEKLNDTQRRDNIKNEYCKKNNIPLLRIPYWEKKNIKKIITEYLSNLEESVA</sequence>
<dbReference type="Pfam" id="PF10881">
    <property type="entry name" value="DUF2726"/>
    <property type="match status" value="1"/>
</dbReference>
<reference evidence="2" key="1">
    <citation type="journal article" date="2021" name="Proc. Natl. Acad. Sci. U.S.A.">
        <title>A Catalog of Tens of Thousands of Viruses from Human Metagenomes Reveals Hidden Associations with Chronic Diseases.</title>
        <authorList>
            <person name="Tisza M.J."/>
            <person name="Buck C.B."/>
        </authorList>
    </citation>
    <scope>NUCLEOTIDE SEQUENCE</scope>
    <source>
        <strain evidence="2">CttFh17</strain>
    </source>
</reference>
<dbReference type="InterPro" id="IPR024402">
    <property type="entry name" value="DUF2726"/>
</dbReference>
<feature type="domain" description="DUF2726" evidence="1">
    <location>
        <begin position="302"/>
        <end position="374"/>
    </location>
</feature>
<evidence type="ECO:0000313" key="2">
    <source>
        <dbReference type="EMBL" id="DAD94310.1"/>
    </source>
</evidence>
<dbReference type="Gene3D" id="3.40.960.10">
    <property type="entry name" value="VSR Endonuclease"/>
    <property type="match status" value="1"/>
</dbReference>
<dbReference type="EMBL" id="BK015176">
    <property type="protein sequence ID" value="DAD94310.1"/>
    <property type="molecule type" value="Genomic_DNA"/>
</dbReference>
<proteinExistence type="predicted"/>